<evidence type="ECO:0000256" key="8">
    <source>
        <dbReference type="ARBA" id="ARBA00062980"/>
    </source>
</evidence>
<feature type="region of interest" description="Disordered" evidence="12">
    <location>
        <begin position="310"/>
        <end position="359"/>
    </location>
</feature>
<dbReference type="InParanoid" id="A0A5F4WM24"/>
<dbReference type="PANTHER" id="PTHR10265">
    <property type="entry name" value="CYCLIN-DEPENDENT KINASE INHIBITOR 1"/>
    <property type="match status" value="1"/>
</dbReference>
<dbReference type="Bgee" id="ENSCJAG00000011703">
    <property type="expression patterns" value="Expressed in testis and 6 other cell types or tissues"/>
</dbReference>
<feature type="compositionally biased region" description="Basic and acidic residues" evidence="12">
    <location>
        <begin position="455"/>
        <end position="464"/>
    </location>
</feature>
<reference evidence="14" key="2">
    <citation type="submission" date="2025-08" db="UniProtKB">
        <authorList>
            <consortium name="Ensembl"/>
        </authorList>
    </citation>
    <scope>IDENTIFICATION</scope>
</reference>
<evidence type="ECO:0000256" key="9">
    <source>
        <dbReference type="ARBA" id="ARBA00067667"/>
    </source>
</evidence>
<dbReference type="GO" id="GO:0045930">
    <property type="term" value="P:negative regulation of mitotic cell cycle"/>
    <property type="evidence" value="ECO:0007669"/>
    <property type="project" value="TreeGrafter"/>
</dbReference>
<comment type="similarity">
    <text evidence="2">Belongs to the CDI family.</text>
</comment>
<dbReference type="Gene3D" id="4.10.365.10">
    <property type="entry name" value="p27"/>
    <property type="match status" value="1"/>
</dbReference>
<dbReference type="InterPro" id="IPR044898">
    <property type="entry name" value="CDI_dom_sf"/>
</dbReference>
<keyword evidence="3" id="KW-0488">Methylation</keyword>
<evidence type="ECO:0000256" key="2">
    <source>
        <dbReference type="ARBA" id="ARBA00006726"/>
    </source>
</evidence>
<dbReference type="OMA" id="ELHNDSH"/>
<dbReference type="GO" id="GO:0004861">
    <property type="term" value="F:cyclin-dependent protein serine/threonine kinase inhibitor activity"/>
    <property type="evidence" value="ECO:0007669"/>
    <property type="project" value="InterPro"/>
</dbReference>
<dbReference type="GO" id="GO:0005634">
    <property type="term" value="C:nucleus"/>
    <property type="evidence" value="ECO:0007669"/>
    <property type="project" value="UniProtKB-SubCell"/>
</dbReference>
<dbReference type="AlphaFoldDB" id="A0A5F4WM24"/>
<feature type="compositionally biased region" description="Polar residues" evidence="12">
    <location>
        <begin position="328"/>
        <end position="338"/>
    </location>
</feature>
<comment type="subcellular location">
    <subcellularLocation>
        <location evidence="1">Nucleus</location>
    </subcellularLocation>
</comment>
<keyword evidence="5" id="KW-0539">Nucleus</keyword>
<accession>A0A5F4WM24</accession>
<feature type="compositionally biased region" description="Pro residues" evidence="12">
    <location>
        <begin position="383"/>
        <end position="393"/>
    </location>
</feature>
<feature type="domain" description="Cyclin-dependent kinase inhibitor" evidence="13">
    <location>
        <begin position="97"/>
        <end position="147"/>
    </location>
</feature>
<dbReference type="FunCoup" id="A0A5F4WM24">
    <property type="interactions" value="822"/>
</dbReference>
<evidence type="ECO:0000256" key="1">
    <source>
        <dbReference type="ARBA" id="ARBA00004123"/>
    </source>
</evidence>
<comment type="subunit">
    <text evidence="8">Interacts with PCNA.</text>
</comment>
<proteinExistence type="inferred from homology"/>
<dbReference type="GeneTree" id="ENSGT00940000162677"/>
<evidence type="ECO:0000256" key="5">
    <source>
        <dbReference type="ARBA" id="ARBA00023242"/>
    </source>
</evidence>
<evidence type="ECO:0000313" key="15">
    <source>
        <dbReference type="Proteomes" id="UP000008225"/>
    </source>
</evidence>
<evidence type="ECO:0000256" key="7">
    <source>
        <dbReference type="ARBA" id="ARBA00054284"/>
    </source>
</evidence>
<name>A0A5F4WM24_CALJA</name>
<evidence type="ECO:0000256" key="6">
    <source>
        <dbReference type="ARBA" id="ARBA00023306"/>
    </source>
</evidence>
<reference evidence="14" key="3">
    <citation type="submission" date="2025-09" db="UniProtKB">
        <authorList>
            <consortium name="Ensembl"/>
        </authorList>
    </citation>
    <scope>IDENTIFICATION</scope>
</reference>
<organism evidence="14 15">
    <name type="scientific">Callithrix jacchus</name>
    <name type="common">White-tufted-ear marmoset</name>
    <name type="synonym">Simia Jacchus</name>
    <dbReference type="NCBI Taxonomy" id="9483"/>
    <lineage>
        <taxon>Eukaryota</taxon>
        <taxon>Metazoa</taxon>
        <taxon>Chordata</taxon>
        <taxon>Craniata</taxon>
        <taxon>Vertebrata</taxon>
        <taxon>Euteleostomi</taxon>
        <taxon>Mammalia</taxon>
        <taxon>Eutheria</taxon>
        <taxon>Euarchontoglires</taxon>
        <taxon>Primates</taxon>
        <taxon>Haplorrhini</taxon>
        <taxon>Platyrrhini</taxon>
        <taxon>Cebidae</taxon>
        <taxon>Callitrichinae</taxon>
        <taxon>Callithrix</taxon>
        <taxon>Callithrix</taxon>
    </lineage>
</organism>
<dbReference type="InterPro" id="IPR003175">
    <property type="entry name" value="CDI_dom"/>
</dbReference>
<dbReference type="Ensembl" id="ENSCJAT00000099408.2">
    <property type="protein sequence ID" value="ENSCJAP00000078742.1"/>
    <property type="gene ID" value="ENSCJAG00000011703.5"/>
</dbReference>
<gene>
    <name evidence="14" type="primary">CDKN1C</name>
</gene>
<evidence type="ECO:0000313" key="14">
    <source>
        <dbReference type="Ensembl" id="ENSCJAP00000078742.1"/>
    </source>
</evidence>
<keyword evidence="15" id="KW-1185">Reference proteome</keyword>
<protein>
    <recommendedName>
        <fullName evidence="9">Cyclin-dependent kinase inhibitor 1C</fullName>
    </recommendedName>
    <alternativeName>
        <fullName evidence="10">Cyclin-dependent kinase inhibitor p57</fullName>
    </alternativeName>
    <alternativeName>
        <fullName evidence="11">p57Kip2</fullName>
    </alternativeName>
</protein>
<dbReference type="Proteomes" id="UP000008225">
    <property type="component" value="Chromosome 11"/>
</dbReference>
<evidence type="ECO:0000259" key="13">
    <source>
        <dbReference type="Pfam" id="PF02234"/>
    </source>
</evidence>
<comment type="function">
    <text evidence="7">Potent tight-binding inhibitor of several G1 cyclin/CDK complexes (cyclin E-CDK2, cyclin D2-CDK4, and cyclin A-CDK2) and, to lesser extent, of the mitotic cyclin B-CDC2. Negative regulator of cell proliferation. May play a role in maintenance of the non-proliferative state throughout life.</text>
</comment>
<keyword evidence="4" id="KW-0649">Protein kinase inhibitor</keyword>
<feature type="region of interest" description="Disordered" evidence="12">
    <location>
        <begin position="374"/>
        <end position="475"/>
    </location>
</feature>
<feature type="compositionally biased region" description="Pro residues" evidence="12">
    <location>
        <begin position="310"/>
        <end position="322"/>
    </location>
</feature>
<dbReference type="Pfam" id="PF02234">
    <property type="entry name" value="CDI"/>
    <property type="match status" value="1"/>
</dbReference>
<dbReference type="GO" id="GO:0045892">
    <property type="term" value="P:negative regulation of DNA-templated transcription"/>
    <property type="evidence" value="ECO:0007669"/>
    <property type="project" value="UniProtKB-ARBA"/>
</dbReference>
<evidence type="ECO:0000256" key="12">
    <source>
        <dbReference type="SAM" id="MobiDB-lite"/>
    </source>
</evidence>
<reference evidence="14" key="1">
    <citation type="submission" date="2009-03" db="EMBL/GenBank/DDBJ databases">
        <authorList>
            <person name="Warren W."/>
            <person name="Ye L."/>
            <person name="Minx P."/>
            <person name="Worley K."/>
            <person name="Gibbs R."/>
            <person name="Wilson R.K."/>
        </authorList>
    </citation>
    <scope>NUCLEOTIDE SEQUENCE [LARGE SCALE GENOMIC DNA]</scope>
</reference>
<dbReference type="STRING" id="9483.ENSCJAP00000078742"/>
<evidence type="ECO:0000256" key="11">
    <source>
        <dbReference type="ARBA" id="ARBA00078591"/>
    </source>
</evidence>
<sequence length="475" mass="48028">MLIAAGPARTGVGPARIKRAQAGWAFHRPSALCSRGASQARAASEPAGIEGARLPARPDQRIPRRRVFDPTASTSVMERLVARGTFPVLVRTSACRSLFGPVDHEELSRELQARLAELNAEDQNRWDYDFQQDMPLRGPGRLQWTEVDSESVPAFYRETVQVGRCRLLLAPRPVAVAVAVSPPLEPDAESLDGLEEAPEQLPNVPVPAPASTPPPAPVLAPAPVAVPDVAPVVAPGLIPAQIPAPVPAPVVAPGLIAGPVAAPVVAPVLAPVVAPAPVLAPVLAPAPAPVAAPAPAPAPVPAPVPVPGPALAPAPAPGPAPDAAPQESAEQGANQGQRGQEPLADQLHSGISGRPAAGTAAASANGAAIKKLSGPLISGEPRTAPPRPGPAPLCPAGRSPQPSGGLAGFPPPPVALKGPQRSGRGCALTPLPAPWSCPRAACAGGVGGGAPAATPRERSLHPRPQETLPGRRRAS</sequence>
<dbReference type="FunFam" id="4.10.365.10:FF:000002">
    <property type="entry name" value="cyclin-dependent kinase inhibitor 1C"/>
    <property type="match status" value="1"/>
</dbReference>
<evidence type="ECO:0000256" key="4">
    <source>
        <dbReference type="ARBA" id="ARBA00023013"/>
    </source>
</evidence>
<dbReference type="PANTHER" id="PTHR10265:SF44">
    <property type="entry name" value="CYCLIN-DEPENDENT KINASE INHIBITOR 1C"/>
    <property type="match status" value="1"/>
</dbReference>
<keyword evidence="6" id="KW-0131">Cell cycle</keyword>
<evidence type="ECO:0000256" key="10">
    <source>
        <dbReference type="ARBA" id="ARBA00076482"/>
    </source>
</evidence>
<evidence type="ECO:0000256" key="3">
    <source>
        <dbReference type="ARBA" id="ARBA00022481"/>
    </source>
</evidence>